<dbReference type="SUPFAM" id="SSF47240">
    <property type="entry name" value="Ferritin-like"/>
    <property type="match status" value="1"/>
</dbReference>
<proteinExistence type="predicted"/>
<sequence>MASSKVVNKPPSRTAPAAGRAGRATAVLGGVRRTTVLLVLAAVVLSFNMVAGNGTSEDRPASFSEVAQTDARATAMELARQARELSDFSSEDSPEAGLSRREAKALADEFSGQADVLAEQSVLLTRTGSLRRGSPPPAVSAAGSVSGADAHPAAAYVQALAASARSSLDAAMRADGGTARLLASTGAAQQVLALRAAEAAGLYAPEEWEPASVVGASSKCTDATTGSDAAGRGSVSTPPSGVASPGAKESPEAAREDQPDAAGALQSAVDTEYGAAYAYEVAMARTSDADSRATLATVREDHLAAGEQGVELLPELCLPALTPAPAYSLPASFGDDPAEALADLEASLPAVYADLAGLGTGSLRGWAIDRLADLSTDLYMEGDSVPASPGLDAGPEGLPRAAGTP</sequence>
<evidence type="ECO:0000259" key="2">
    <source>
        <dbReference type="Pfam" id="PF14530"/>
    </source>
</evidence>
<evidence type="ECO:0000256" key="1">
    <source>
        <dbReference type="SAM" id="MobiDB-lite"/>
    </source>
</evidence>
<dbReference type="InterPro" id="IPR012347">
    <property type="entry name" value="Ferritin-like"/>
</dbReference>
<feature type="region of interest" description="Disordered" evidence="1">
    <location>
        <begin position="1"/>
        <end position="21"/>
    </location>
</feature>
<dbReference type="InterPro" id="IPR029447">
    <property type="entry name" value="DUF4439"/>
</dbReference>
<evidence type="ECO:0000313" key="3">
    <source>
        <dbReference type="EMBL" id="QWQ37304.1"/>
    </source>
</evidence>
<feature type="domain" description="DUF4439" evidence="2">
    <location>
        <begin position="264"/>
        <end position="392"/>
    </location>
</feature>
<feature type="region of interest" description="Disordered" evidence="1">
    <location>
        <begin position="82"/>
        <end position="102"/>
    </location>
</feature>
<dbReference type="RefSeq" id="WP_207347562.1">
    <property type="nucleotide sequence ID" value="NZ_CP076456.1"/>
</dbReference>
<dbReference type="AlphaFoldDB" id="A0A975S7L3"/>
<name>A0A975S7L3_9MICC</name>
<organism evidence="3 4">
    <name type="scientific">Arthrobacter sunyaminii</name>
    <dbReference type="NCBI Taxonomy" id="2816859"/>
    <lineage>
        <taxon>Bacteria</taxon>
        <taxon>Bacillati</taxon>
        <taxon>Actinomycetota</taxon>
        <taxon>Actinomycetes</taxon>
        <taxon>Micrococcales</taxon>
        <taxon>Micrococcaceae</taxon>
        <taxon>Arthrobacter</taxon>
    </lineage>
</organism>
<protein>
    <submittedName>
        <fullName evidence="3">Ferritin-like domain-containing protein</fullName>
    </submittedName>
</protein>
<dbReference type="Proteomes" id="UP000680588">
    <property type="component" value="Chromosome"/>
</dbReference>
<feature type="compositionally biased region" description="Basic and acidic residues" evidence="1">
    <location>
        <begin position="249"/>
        <end position="258"/>
    </location>
</feature>
<dbReference type="InterPro" id="IPR009078">
    <property type="entry name" value="Ferritin-like_SF"/>
</dbReference>
<keyword evidence="4" id="KW-1185">Reference proteome</keyword>
<evidence type="ECO:0000313" key="4">
    <source>
        <dbReference type="Proteomes" id="UP000680588"/>
    </source>
</evidence>
<dbReference type="KEGG" id="asun:KG104_06025"/>
<dbReference type="Gene3D" id="1.20.1260.10">
    <property type="match status" value="1"/>
</dbReference>
<feature type="region of interest" description="Disordered" evidence="1">
    <location>
        <begin position="215"/>
        <end position="260"/>
    </location>
</feature>
<dbReference type="Pfam" id="PF14530">
    <property type="entry name" value="DUF4439"/>
    <property type="match status" value="1"/>
</dbReference>
<reference evidence="3" key="1">
    <citation type="submission" date="2021-06" db="EMBL/GenBank/DDBJ databases">
        <title>Novel species in genus Arthrobacter.</title>
        <authorList>
            <person name="Zhang G."/>
        </authorList>
    </citation>
    <scope>NUCLEOTIDE SEQUENCE</scope>
    <source>
        <strain evidence="3">Zg-ZUI122</strain>
    </source>
</reference>
<feature type="compositionally biased region" description="Polar residues" evidence="1">
    <location>
        <begin position="218"/>
        <end position="227"/>
    </location>
</feature>
<feature type="region of interest" description="Disordered" evidence="1">
    <location>
        <begin position="385"/>
        <end position="405"/>
    </location>
</feature>
<gene>
    <name evidence="3" type="ORF">KG104_06025</name>
</gene>
<dbReference type="EMBL" id="CP076456">
    <property type="protein sequence ID" value="QWQ37304.1"/>
    <property type="molecule type" value="Genomic_DNA"/>
</dbReference>
<accession>A0A975S7L3</accession>